<accession>A0A8T3VC28</accession>
<protein>
    <submittedName>
        <fullName evidence="2">Uncharacterized protein</fullName>
    </submittedName>
</protein>
<dbReference type="RefSeq" id="WP_303738613.1">
    <property type="nucleotide sequence ID" value="NZ_SUTK01000011.1"/>
</dbReference>
<comment type="caution">
    <text evidence="2">The sequence shown here is derived from an EMBL/GenBank/DDBJ whole genome shotgun (WGS) entry which is preliminary data.</text>
</comment>
<evidence type="ECO:0000313" key="2">
    <source>
        <dbReference type="EMBL" id="MBE6501507.1"/>
    </source>
</evidence>
<evidence type="ECO:0000256" key="1">
    <source>
        <dbReference type="SAM" id="Phobius"/>
    </source>
</evidence>
<keyword evidence="1" id="KW-0472">Membrane</keyword>
<keyword evidence="1" id="KW-0812">Transmembrane</keyword>
<feature type="transmembrane region" description="Helical" evidence="1">
    <location>
        <begin position="31"/>
        <end position="49"/>
    </location>
</feature>
<evidence type="ECO:0000313" key="3">
    <source>
        <dbReference type="Proteomes" id="UP000783037"/>
    </source>
</evidence>
<proteinExistence type="predicted"/>
<organism evidence="2 3">
    <name type="scientific">Methanobrevibacter thaueri</name>
    <dbReference type="NCBI Taxonomy" id="190975"/>
    <lineage>
        <taxon>Archaea</taxon>
        <taxon>Methanobacteriati</taxon>
        <taxon>Methanobacteriota</taxon>
        <taxon>Methanomada group</taxon>
        <taxon>Methanobacteria</taxon>
        <taxon>Methanobacteriales</taxon>
        <taxon>Methanobacteriaceae</taxon>
        <taxon>Methanobrevibacter</taxon>
    </lineage>
</organism>
<feature type="transmembrane region" description="Helical" evidence="1">
    <location>
        <begin position="7"/>
        <end position="25"/>
    </location>
</feature>
<feature type="transmembrane region" description="Helical" evidence="1">
    <location>
        <begin position="61"/>
        <end position="81"/>
    </location>
</feature>
<keyword evidence="1" id="KW-1133">Transmembrane helix</keyword>
<name>A0A8T3VC28_9EURY</name>
<dbReference type="AlphaFoldDB" id="A0A8T3VC28"/>
<reference evidence="2" key="1">
    <citation type="submission" date="2019-04" db="EMBL/GenBank/DDBJ databases">
        <title>Evolution of Biomass-Degrading Anaerobic Consortia Revealed by Metagenomics.</title>
        <authorList>
            <person name="Peng X."/>
        </authorList>
    </citation>
    <scope>NUCLEOTIDE SEQUENCE</scope>
    <source>
        <strain evidence="2">SIG18</strain>
    </source>
</reference>
<sequence>MNSEDVIVYFTALVAIGIIVVGLLTTALHSYLIAPIVIIGIVLAAFVLLSKGNFAHKIESIEKICFVITFLAIICSFILLYKPM</sequence>
<dbReference type="EMBL" id="SUTK01000011">
    <property type="protein sequence ID" value="MBE6501507.1"/>
    <property type="molecule type" value="Genomic_DNA"/>
</dbReference>
<gene>
    <name evidence="2" type="ORF">E7Z79_03595</name>
</gene>
<dbReference type="Proteomes" id="UP000783037">
    <property type="component" value="Unassembled WGS sequence"/>
</dbReference>